<dbReference type="Proteomes" id="UP000322667">
    <property type="component" value="Chromosome A09"/>
</dbReference>
<keyword evidence="1" id="KW-1133">Transmembrane helix</keyword>
<protein>
    <submittedName>
        <fullName evidence="3">Uncharacterized protein</fullName>
    </submittedName>
</protein>
<keyword evidence="1" id="KW-0472">Membrane</keyword>
<organism evidence="3 4">
    <name type="scientific">Gossypium tomentosum</name>
    <name type="common">Hawaiian cotton</name>
    <name type="synonym">Gossypium sandvicense</name>
    <dbReference type="NCBI Taxonomy" id="34277"/>
    <lineage>
        <taxon>Eukaryota</taxon>
        <taxon>Viridiplantae</taxon>
        <taxon>Streptophyta</taxon>
        <taxon>Embryophyta</taxon>
        <taxon>Tracheophyta</taxon>
        <taxon>Spermatophyta</taxon>
        <taxon>Magnoliopsida</taxon>
        <taxon>eudicotyledons</taxon>
        <taxon>Gunneridae</taxon>
        <taxon>Pentapetalae</taxon>
        <taxon>rosids</taxon>
        <taxon>malvids</taxon>
        <taxon>Malvales</taxon>
        <taxon>Malvaceae</taxon>
        <taxon>Malvoideae</taxon>
        <taxon>Gossypium</taxon>
    </lineage>
</organism>
<dbReference type="EMBL" id="CM017618">
    <property type="protein sequence ID" value="TYI11224.1"/>
    <property type="molecule type" value="Genomic_DNA"/>
</dbReference>
<dbReference type="AlphaFoldDB" id="A0A5D2P775"/>
<evidence type="ECO:0000256" key="1">
    <source>
        <dbReference type="SAM" id="Phobius"/>
    </source>
</evidence>
<name>A0A5D2P775_GOSTO</name>
<evidence type="ECO:0000313" key="3">
    <source>
        <dbReference type="EMBL" id="TYI11224.1"/>
    </source>
</evidence>
<feature type="signal peptide" evidence="2">
    <location>
        <begin position="1"/>
        <end position="17"/>
    </location>
</feature>
<evidence type="ECO:0000256" key="2">
    <source>
        <dbReference type="SAM" id="SignalP"/>
    </source>
</evidence>
<proteinExistence type="predicted"/>
<keyword evidence="4" id="KW-1185">Reference proteome</keyword>
<keyword evidence="2" id="KW-0732">Signal</keyword>
<feature type="chain" id="PRO_5022719185" evidence="2">
    <location>
        <begin position="18"/>
        <end position="54"/>
    </location>
</feature>
<sequence length="54" mass="6011">MLSQLLLLCCGRRFSSAVTYPFLDNSTFSDLGTVGSFFSTLLIPPTATVWVLHW</sequence>
<reference evidence="3 4" key="1">
    <citation type="submission" date="2019-07" db="EMBL/GenBank/DDBJ databases">
        <title>WGS assembly of Gossypium tomentosum.</title>
        <authorList>
            <person name="Chen Z.J."/>
            <person name="Sreedasyam A."/>
            <person name="Ando A."/>
            <person name="Song Q."/>
            <person name="De L."/>
            <person name="Hulse-Kemp A."/>
            <person name="Ding M."/>
            <person name="Ye W."/>
            <person name="Kirkbride R."/>
            <person name="Jenkins J."/>
            <person name="Plott C."/>
            <person name="Lovell J."/>
            <person name="Lin Y.-M."/>
            <person name="Vaughn R."/>
            <person name="Liu B."/>
            <person name="Li W."/>
            <person name="Simpson S."/>
            <person name="Scheffler B."/>
            <person name="Saski C."/>
            <person name="Grover C."/>
            <person name="Hu G."/>
            <person name="Conover J."/>
            <person name="Carlson J."/>
            <person name="Shu S."/>
            <person name="Boston L."/>
            <person name="Williams M."/>
            <person name="Peterson D."/>
            <person name="Mcgee K."/>
            <person name="Jones D."/>
            <person name="Wendel J."/>
            <person name="Stelly D."/>
            <person name="Grimwood J."/>
            <person name="Schmutz J."/>
        </authorList>
    </citation>
    <scope>NUCLEOTIDE SEQUENCE [LARGE SCALE GENOMIC DNA]</scope>
    <source>
        <strain evidence="3">7179.01</strain>
    </source>
</reference>
<evidence type="ECO:0000313" key="4">
    <source>
        <dbReference type="Proteomes" id="UP000322667"/>
    </source>
</evidence>
<gene>
    <name evidence="3" type="ORF">ES332_A09G196600v1</name>
</gene>
<accession>A0A5D2P775</accession>
<feature type="transmembrane region" description="Helical" evidence="1">
    <location>
        <begin position="33"/>
        <end position="52"/>
    </location>
</feature>
<keyword evidence="1" id="KW-0812">Transmembrane</keyword>